<keyword evidence="2" id="KW-0328">Glycosyltransferase</keyword>
<dbReference type="OrthoDB" id="9811884at2"/>
<keyword evidence="5 7" id="KW-1133">Transmembrane helix</keyword>
<name>A0A1H6FCE2_9GAMM</name>
<dbReference type="Pfam" id="PF00535">
    <property type="entry name" value="Glycos_transf_2"/>
    <property type="match status" value="1"/>
</dbReference>
<dbReference type="PANTHER" id="PTHR48090:SF1">
    <property type="entry name" value="PROPHAGE BACTOPRENOL GLUCOSYL TRANSFERASE HOMOLOG"/>
    <property type="match status" value="1"/>
</dbReference>
<dbReference type="AlphaFoldDB" id="A0A1H6FCE2"/>
<dbReference type="RefSeq" id="WP_103921362.1">
    <property type="nucleotide sequence ID" value="NZ_FMSV02000539.1"/>
</dbReference>
<evidence type="ECO:0000256" key="4">
    <source>
        <dbReference type="ARBA" id="ARBA00022692"/>
    </source>
</evidence>
<dbReference type="InterPro" id="IPR029044">
    <property type="entry name" value="Nucleotide-diphossugar_trans"/>
</dbReference>
<dbReference type="EMBL" id="FMSV02000539">
    <property type="protein sequence ID" value="SEH07738.1"/>
    <property type="molecule type" value="Genomic_DNA"/>
</dbReference>
<dbReference type="SUPFAM" id="SSF53448">
    <property type="entry name" value="Nucleotide-diphospho-sugar transferases"/>
    <property type="match status" value="1"/>
</dbReference>
<dbReference type="GO" id="GO:0005886">
    <property type="term" value="C:plasma membrane"/>
    <property type="evidence" value="ECO:0007669"/>
    <property type="project" value="TreeGrafter"/>
</dbReference>
<evidence type="ECO:0000256" key="5">
    <source>
        <dbReference type="ARBA" id="ARBA00022989"/>
    </source>
</evidence>
<comment type="subcellular location">
    <subcellularLocation>
        <location evidence="1">Membrane</location>
        <topology evidence="1">Multi-pass membrane protein</topology>
    </subcellularLocation>
</comment>
<accession>A0A1H6FCE2</accession>
<dbReference type="InterPro" id="IPR050256">
    <property type="entry name" value="Glycosyltransferase_2"/>
</dbReference>
<keyword evidence="6 7" id="KW-0472">Membrane</keyword>
<evidence type="ECO:0000313" key="10">
    <source>
        <dbReference type="Proteomes" id="UP000236724"/>
    </source>
</evidence>
<gene>
    <name evidence="9" type="ORF">MBHS_03623</name>
</gene>
<evidence type="ECO:0000313" key="9">
    <source>
        <dbReference type="EMBL" id="SEH07738.1"/>
    </source>
</evidence>
<dbReference type="PANTHER" id="PTHR48090">
    <property type="entry name" value="UNDECAPRENYL-PHOSPHATE 4-DEOXY-4-FORMAMIDO-L-ARABINOSE TRANSFERASE-RELATED"/>
    <property type="match status" value="1"/>
</dbReference>
<evidence type="ECO:0000256" key="2">
    <source>
        <dbReference type="ARBA" id="ARBA00022676"/>
    </source>
</evidence>
<keyword evidence="4 7" id="KW-0812">Transmembrane</keyword>
<feature type="transmembrane region" description="Helical" evidence="7">
    <location>
        <begin position="262"/>
        <end position="293"/>
    </location>
</feature>
<dbReference type="InterPro" id="IPR001173">
    <property type="entry name" value="Glyco_trans_2-like"/>
</dbReference>
<evidence type="ECO:0000259" key="8">
    <source>
        <dbReference type="Pfam" id="PF00535"/>
    </source>
</evidence>
<evidence type="ECO:0000256" key="7">
    <source>
        <dbReference type="SAM" id="Phobius"/>
    </source>
</evidence>
<dbReference type="Gene3D" id="3.90.550.10">
    <property type="entry name" value="Spore Coat Polysaccharide Biosynthesis Protein SpsA, Chain A"/>
    <property type="match status" value="1"/>
</dbReference>
<dbReference type="CDD" id="cd04187">
    <property type="entry name" value="DPM1_like_bac"/>
    <property type="match status" value="1"/>
</dbReference>
<sequence length="355" mass="40280">MKNKNHLYLVIPVFNEAEGIYPHISKLVQYIDEISDWKIDILLVDDGSKDTTVIEAKRLIKTYDQIELLCLTRNFGKEAAMFAGLQQAVSNTPDAVIVMDSDLQHPPSLIPKMLNLWKQGIDVVEAYKTTRGDEGKLSHIFANSFYSLFHFLSKIELQNHSDFKLLDIKVVHAYLNLPERERFFRGLISWMGFSSAKIPFTVEPRLHGTSSWSITGLIKLSITAITSFSTAPLHIITGLGITFIILSVITGGIALYDKFMGIALSGFTTVILLLLLIGGFLMLGLGMLGVYVAHIYNEVKQRPHYLLNKKDTILKEKKVKLRDVFVFYTECHYLGRHVGLFPWFNEMGSQQKYQC</sequence>
<organism evidence="9 10">
    <name type="scientific">Candidatus Venteria ishoeyi</name>
    <dbReference type="NCBI Taxonomy" id="1899563"/>
    <lineage>
        <taxon>Bacteria</taxon>
        <taxon>Pseudomonadati</taxon>
        <taxon>Pseudomonadota</taxon>
        <taxon>Gammaproteobacteria</taxon>
        <taxon>Thiotrichales</taxon>
        <taxon>Thiotrichaceae</taxon>
        <taxon>Venteria</taxon>
    </lineage>
</organism>
<feature type="transmembrane region" description="Helical" evidence="7">
    <location>
        <begin position="235"/>
        <end position="256"/>
    </location>
</feature>
<proteinExistence type="predicted"/>
<evidence type="ECO:0000256" key="1">
    <source>
        <dbReference type="ARBA" id="ARBA00004141"/>
    </source>
</evidence>
<keyword evidence="3" id="KW-0808">Transferase</keyword>
<protein>
    <recommendedName>
        <fullName evidence="8">Glycosyltransferase 2-like domain-containing protein</fullName>
    </recommendedName>
</protein>
<evidence type="ECO:0000256" key="6">
    <source>
        <dbReference type="ARBA" id="ARBA00023136"/>
    </source>
</evidence>
<dbReference type="Proteomes" id="UP000236724">
    <property type="component" value="Unassembled WGS sequence"/>
</dbReference>
<keyword evidence="10" id="KW-1185">Reference proteome</keyword>
<reference evidence="9 10" key="1">
    <citation type="submission" date="2016-10" db="EMBL/GenBank/DDBJ databases">
        <authorList>
            <person name="de Groot N.N."/>
        </authorList>
    </citation>
    <scope>NUCLEOTIDE SEQUENCE [LARGE SCALE GENOMIC DNA]</scope>
    <source>
        <strain evidence="9">MBHS1</strain>
    </source>
</reference>
<dbReference type="GO" id="GO:0016757">
    <property type="term" value="F:glycosyltransferase activity"/>
    <property type="evidence" value="ECO:0007669"/>
    <property type="project" value="UniProtKB-KW"/>
</dbReference>
<feature type="domain" description="Glycosyltransferase 2-like" evidence="8">
    <location>
        <begin position="9"/>
        <end position="124"/>
    </location>
</feature>
<evidence type="ECO:0000256" key="3">
    <source>
        <dbReference type="ARBA" id="ARBA00022679"/>
    </source>
</evidence>